<accession>A0AAW0PR64</accession>
<protein>
    <submittedName>
        <fullName evidence="1">Uncharacterized protein</fullName>
    </submittedName>
</protein>
<gene>
    <name evidence="1" type="ORF">WMY93_005587</name>
</gene>
<name>A0AAW0PR64_9GOBI</name>
<dbReference type="AlphaFoldDB" id="A0AAW0PR64"/>
<dbReference type="Proteomes" id="UP001460270">
    <property type="component" value="Unassembled WGS sequence"/>
</dbReference>
<evidence type="ECO:0000313" key="2">
    <source>
        <dbReference type="Proteomes" id="UP001460270"/>
    </source>
</evidence>
<reference evidence="2" key="1">
    <citation type="submission" date="2024-04" db="EMBL/GenBank/DDBJ databases">
        <title>Salinicola lusitanus LLJ914,a marine bacterium isolated from the Okinawa Trough.</title>
        <authorList>
            <person name="Li J."/>
        </authorList>
    </citation>
    <scope>NUCLEOTIDE SEQUENCE [LARGE SCALE GENOMIC DNA]</scope>
</reference>
<dbReference type="EMBL" id="JBBPFD010000004">
    <property type="protein sequence ID" value="KAK7929192.1"/>
    <property type="molecule type" value="Genomic_DNA"/>
</dbReference>
<keyword evidence="2" id="KW-1185">Reference proteome</keyword>
<comment type="caution">
    <text evidence="1">The sequence shown here is derived from an EMBL/GenBank/DDBJ whole genome shotgun (WGS) entry which is preliminary data.</text>
</comment>
<organism evidence="1 2">
    <name type="scientific">Mugilogobius chulae</name>
    <name type="common">yellowstripe goby</name>
    <dbReference type="NCBI Taxonomy" id="88201"/>
    <lineage>
        <taxon>Eukaryota</taxon>
        <taxon>Metazoa</taxon>
        <taxon>Chordata</taxon>
        <taxon>Craniata</taxon>
        <taxon>Vertebrata</taxon>
        <taxon>Euteleostomi</taxon>
        <taxon>Actinopterygii</taxon>
        <taxon>Neopterygii</taxon>
        <taxon>Teleostei</taxon>
        <taxon>Neoteleostei</taxon>
        <taxon>Acanthomorphata</taxon>
        <taxon>Gobiaria</taxon>
        <taxon>Gobiiformes</taxon>
        <taxon>Gobioidei</taxon>
        <taxon>Gobiidae</taxon>
        <taxon>Gobionellinae</taxon>
        <taxon>Mugilogobius</taxon>
    </lineage>
</organism>
<sequence length="348" mass="39394">MPSFPQKKQPLSPGAEPVCARSAGLVPQPVFSLTSPVHGGPSAVSVLRLPRLIAEVGPRKALQGSKWTQGLSWWRLRWAQSFPLPSHPHSTACPLESELAEQPHEISQSQRSPASCRMYPATVSEVLHLLITGGAQQRPLVFYLREEQGPERRPYDLRVVPPSEAGPEHYVYVCVVSSQTTVRPRVVPPSEADRTTSMWFLLLRPVRSTYVYVVSSQTVRPPCGRSSEAGPEHYIFCRGGVVHVTLSGYGGVVSLAQWYREAVYWDALHNISFFRTFRLRKAFYWWRAVVRRSVFLQRCEKLQKLLLTDCSLYRRAVFALLSVLTRGARGQTLFPSFLFTLWSETRQM</sequence>
<evidence type="ECO:0000313" key="1">
    <source>
        <dbReference type="EMBL" id="KAK7929192.1"/>
    </source>
</evidence>
<proteinExistence type="predicted"/>